<evidence type="ECO:0000256" key="2">
    <source>
        <dbReference type="ARBA" id="ARBA00010621"/>
    </source>
</evidence>
<keyword evidence="9 14" id="KW-0472">Membrane</keyword>
<dbReference type="Pfam" id="PF02673">
    <property type="entry name" value="BacA"/>
    <property type="match status" value="1"/>
</dbReference>
<name>A0A235CPQ7_9GAMM</name>
<keyword evidence="10 14" id="KW-0046">Antibiotic resistance</keyword>
<proteinExistence type="inferred from homology"/>
<comment type="function">
    <text evidence="14">Catalyzes the dephosphorylation of undecaprenyl diphosphate (UPP). Confers resistance to bacitracin.</text>
</comment>
<keyword evidence="14" id="KW-0961">Cell wall biogenesis/degradation</keyword>
<comment type="miscellaneous">
    <text evidence="14">Bacitracin is thought to be involved in the inhibition of peptidoglycan synthesis by sequestering undecaprenyl diphosphate, thereby reducing the pool of lipid carrier available.</text>
</comment>
<comment type="similarity">
    <text evidence="2 14">Belongs to the UppP family.</text>
</comment>
<dbReference type="GO" id="GO:0071555">
    <property type="term" value="P:cell wall organization"/>
    <property type="evidence" value="ECO:0007669"/>
    <property type="project" value="UniProtKB-KW"/>
</dbReference>
<evidence type="ECO:0000313" key="15">
    <source>
        <dbReference type="EMBL" id="OYD25977.1"/>
    </source>
</evidence>
<dbReference type="GO" id="GO:0046677">
    <property type="term" value="P:response to antibiotic"/>
    <property type="evidence" value="ECO:0007669"/>
    <property type="project" value="UniProtKB-UniRule"/>
</dbReference>
<evidence type="ECO:0000256" key="4">
    <source>
        <dbReference type="ARBA" id="ARBA00021581"/>
    </source>
</evidence>
<evidence type="ECO:0000256" key="3">
    <source>
        <dbReference type="ARBA" id="ARBA00012374"/>
    </source>
</evidence>
<comment type="caution">
    <text evidence="15">The sequence shown here is derived from an EMBL/GenBank/DDBJ whole genome shotgun (WGS) entry which is preliminary data.</text>
</comment>
<dbReference type="GO" id="GO:0005886">
    <property type="term" value="C:plasma membrane"/>
    <property type="evidence" value="ECO:0007669"/>
    <property type="project" value="UniProtKB-SubCell"/>
</dbReference>
<accession>A0A235CPQ7</accession>
<dbReference type="NCBIfam" id="NF001393">
    <property type="entry name" value="PRK00281.2-4"/>
    <property type="match status" value="1"/>
</dbReference>
<dbReference type="EC" id="3.6.1.27" evidence="3 14"/>
<dbReference type="InterPro" id="IPR003824">
    <property type="entry name" value="UppP"/>
</dbReference>
<evidence type="ECO:0000256" key="10">
    <source>
        <dbReference type="ARBA" id="ARBA00023251"/>
    </source>
</evidence>
<dbReference type="GO" id="GO:0009252">
    <property type="term" value="P:peptidoglycan biosynthetic process"/>
    <property type="evidence" value="ECO:0007669"/>
    <property type="project" value="UniProtKB-KW"/>
</dbReference>
<protein>
    <recommendedName>
        <fullName evidence="4 14">Undecaprenyl-diphosphatase</fullName>
        <ecNumber evidence="3 14">3.6.1.27</ecNumber>
    </recommendedName>
    <alternativeName>
        <fullName evidence="12 14">Bacitracin resistance protein</fullName>
    </alternativeName>
    <alternativeName>
        <fullName evidence="11 14">Undecaprenyl pyrophosphate phosphatase</fullName>
    </alternativeName>
</protein>
<feature type="transmembrane region" description="Helical" evidence="14">
    <location>
        <begin position="58"/>
        <end position="77"/>
    </location>
</feature>
<dbReference type="AlphaFoldDB" id="A0A235CPQ7"/>
<feature type="transmembrane region" description="Helical" evidence="14">
    <location>
        <begin position="103"/>
        <end position="122"/>
    </location>
</feature>
<keyword evidence="7 14" id="KW-0378">Hydrolase</keyword>
<comment type="catalytic activity">
    <reaction evidence="13 14">
        <text>di-trans,octa-cis-undecaprenyl diphosphate + H2O = di-trans,octa-cis-undecaprenyl phosphate + phosphate + H(+)</text>
        <dbReference type="Rhea" id="RHEA:28094"/>
        <dbReference type="ChEBI" id="CHEBI:15377"/>
        <dbReference type="ChEBI" id="CHEBI:15378"/>
        <dbReference type="ChEBI" id="CHEBI:43474"/>
        <dbReference type="ChEBI" id="CHEBI:58405"/>
        <dbReference type="ChEBI" id="CHEBI:60392"/>
        <dbReference type="EC" id="3.6.1.27"/>
    </reaction>
</comment>
<organism evidence="15 16">
    <name type="scientific">Oceanimonas baumannii</name>
    <dbReference type="NCBI Taxonomy" id="129578"/>
    <lineage>
        <taxon>Bacteria</taxon>
        <taxon>Pseudomonadati</taxon>
        <taxon>Pseudomonadota</taxon>
        <taxon>Gammaproteobacteria</taxon>
        <taxon>Aeromonadales</taxon>
        <taxon>Aeromonadaceae</taxon>
        <taxon>Oceanimonas</taxon>
    </lineage>
</organism>
<evidence type="ECO:0000256" key="11">
    <source>
        <dbReference type="ARBA" id="ARBA00032707"/>
    </source>
</evidence>
<dbReference type="PANTHER" id="PTHR30622">
    <property type="entry name" value="UNDECAPRENYL-DIPHOSPHATASE"/>
    <property type="match status" value="1"/>
</dbReference>
<keyword evidence="14" id="KW-0133">Cell shape</keyword>
<evidence type="ECO:0000313" key="16">
    <source>
        <dbReference type="Proteomes" id="UP000243640"/>
    </source>
</evidence>
<keyword evidence="8 14" id="KW-1133">Transmembrane helix</keyword>
<keyword evidence="6 14" id="KW-0812">Transmembrane</keyword>
<feature type="transmembrane region" description="Helical" evidence="14">
    <location>
        <begin position="234"/>
        <end position="256"/>
    </location>
</feature>
<evidence type="ECO:0000256" key="8">
    <source>
        <dbReference type="ARBA" id="ARBA00022989"/>
    </source>
</evidence>
<comment type="subcellular location">
    <subcellularLocation>
        <location evidence="1 14">Cell membrane</location>
        <topology evidence="1 14">Multi-pass membrane protein</topology>
    </subcellularLocation>
</comment>
<feature type="transmembrane region" description="Helical" evidence="14">
    <location>
        <begin position="202"/>
        <end position="222"/>
    </location>
</feature>
<evidence type="ECO:0000256" key="14">
    <source>
        <dbReference type="HAMAP-Rule" id="MF_01006"/>
    </source>
</evidence>
<feature type="transmembrane region" description="Helical" evidence="14">
    <location>
        <begin position="128"/>
        <end position="149"/>
    </location>
</feature>
<dbReference type="Proteomes" id="UP000243640">
    <property type="component" value="Unassembled WGS sequence"/>
</dbReference>
<dbReference type="EMBL" id="NQJF01000002">
    <property type="protein sequence ID" value="OYD25977.1"/>
    <property type="molecule type" value="Genomic_DNA"/>
</dbReference>
<evidence type="ECO:0000256" key="5">
    <source>
        <dbReference type="ARBA" id="ARBA00022475"/>
    </source>
</evidence>
<evidence type="ECO:0000256" key="6">
    <source>
        <dbReference type="ARBA" id="ARBA00022692"/>
    </source>
</evidence>
<sequence length="285" mass="30446">MAVGCSLCARGCTCTGSIKVEFHAVFLALIQGFTEFLPVSSSAHLVLPSVLFGWQDQGMAFDVAVHLGSLLAVIVYFRKEVFAMAGAWFGSLRGKALCAESRLAWGIVLATIPACVAGMLLGDVIERYLRSGWVIAATTVFFGVLLWWADRMARQFKSEYEAGWRSALFLGCAQALALVPGTSRSGITITAGLMLGLTREAAARYSFLMSIPIIFLAGSHQASGLLDGSAMMSWSAIIIGTVVSFVSALACIKLFLALLNRIGVLPFVIYRLALGGVLVAVLTYQ</sequence>
<keyword evidence="14" id="KW-0573">Peptidoglycan synthesis</keyword>
<evidence type="ECO:0000256" key="13">
    <source>
        <dbReference type="ARBA" id="ARBA00047594"/>
    </source>
</evidence>
<keyword evidence="5 14" id="KW-1003">Cell membrane</keyword>
<gene>
    <name evidence="14" type="primary">uppP</name>
    <name evidence="15" type="ORF">B6S09_03825</name>
</gene>
<feature type="transmembrane region" description="Helical" evidence="14">
    <location>
        <begin position="263"/>
        <end position="284"/>
    </location>
</feature>
<evidence type="ECO:0000256" key="1">
    <source>
        <dbReference type="ARBA" id="ARBA00004651"/>
    </source>
</evidence>
<dbReference type="OrthoDB" id="9808289at2"/>
<dbReference type="HAMAP" id="MF_01006">
    <property type="entry name" value="Undec_diphosphatase"/>
    <property type="match status" value="1"/>
</dbReference>
<dbReference type="GO" id="GO:0008360">
    <property type="term" value="P:regulation of cell shape"/>
    <property type="evidence" value="ECO:0007669"/>
    <property type="project" value="UniProtKB-KW"/>
</dbReference>
<reference evidence="15 16" key="1">
    <citation type="submission" date="2017-08" db="EMBL/GenBank/DDBJ databases">
        <title>Draft Genome Sequence of the Marine Bacterium Oceanimonas baumannii ATCC 700832.</title>
        <authorList>
            <person name="Mcclelland W.D."/>
            <person name="Brennan M.A."/>
            <person name="Trachtenberg A.M."/>
            <person name="Maclea K.S."/>
        </authorList>
    </citation>
    <scope>NUCLEOTIDE SEQUENCE [LARGE SCALE GENOMIC DNA]</scope>
    <source>
        <strain evidence="15 16">ATCC 700832</strain>
    </source>
</reference>
<dbReference type="NCBIfam" id="TIGR00753">
    <property type="entry name" value="undec_PP_bacA"/>
    <property type="match status" value="1"/>
</dbReference>
<evidence type="ECO:0000256" key="7">
    <source>
        <dbReference type="ARBA" id="ARBA00022801"/>
    </source>
</evidence>
<dbReference type="PANTHER" id="PTHR30622:SF4">
    <property type="entry name" value="UNDECAPRENYL-DIPHOSPHATASE"/>
    <property type="match status" value="1"/>
</dbReference>
<evidence type="ECO:0000256" key="12">
    <source>
        <dbReference type="ARBA" id="ARBA00032932"/>
    </source>
</evidence>
<evidence type="ECO:0000256" key="9">
    <source>
        <dbReference type="ARBA" id="ARBA00023136"/>
    </source>
</evidence>
<dbReference type="GO" id="GO:0050380">
    <property type="term" value="F:undecaprenyl-diphosphatase activity"/>
    <property type="evidence" value="ECO:0007669"/>
    <property type="project" value="UniProtKB-UniRule"/>
</dbReference>